<reference evidence="2 3" key="1">
    <citation type="submission" date="2023-07" db="EMBL/GenBank/DDBJ databases">
        <title>Genomic Encyclopedia of Type Strains, Phase IV (KMG-IV): sequencing the most valuable type-strain genomes for metagenomic binning, comparative biology and taxonomic classification.</title>
        <authorList>
            <person name="Goeker M."/>
        </authorList>
    </citation>
    <scope>NUCLEOTIDE SEQUENCE [LARGE SCALE GENOMIC DNA]</scope>
    <source>
        <strain evidence="2 3">B6-8</strain>
    </source>
</reference>
<comment type="caution">
    <text evidence="2">The sequence shown here is derived from an EMBL/GenBank/DDBJ whole genome shotgun (WGS) entry which is preliminary data.</text>
</comment>
<dbReference type="EMBL" id="JAUSVO010000004">
    <property type="protein sequence ID" value="MDQ0438831.1"/>
    <property type="molecule type" value="Genomic_DNA"/>
</dbReference>
<evidence type="ECO:0000313" key="3">
    <source>
        <dbReference type="Proteomes" id="UP001241603"/>
    </source>
</evidence>
<evidence type="ECO:0000259" key="1">
    <source>
        <dbReference type="Pfam" id="PF00753"/>
    </source>
</evidence>
<dbReference type="InterPro" id="IPR036866">
    <property type="entry name" value="RibonucZ/Hydroxyglut_hydro"/>
</dbReference>
<gene>
    <name evidence="2" type="ORF">QO014_003226</name>
</gene>
<protein>
    <submittedName>
        <fullName evidence="2">Glyoxylase-like metal-dependent hydrolase (Beta-lactamase superfamily II)</fullName>
    </submittedName>
</protein>
<dbReference type="RefSeq" id="WP_266349711.1">
    <property type="nucleotide sequence ID" value="NZ_JAPKNG010000004.1"/>
</dbReference>
<accession>A0ABU0H930</accession>
<dbReference type="PANTHER" id="PTHR30619">
    <property type="entry name" value="DNA INTERNALIZATION/COMPETENCE PROTEIN COMEC/REC2"/>
    <property type="match status" value="1"/>
</dbReference>
<proteinExistence type="predicted"/>
<dbReference type="Gene3D" id="3.60.15.10">
    <property type="entry name" value="Ribonuclease Z/Hydroxyacylglutathione hydrolase-like"/>
    <property type="match status" value="2"/>
</dbReference>
<dbReference type="PANTHER" id="PTHR30619:SF1">
    <property type="entry name" value="RECOMBINATION PROTEIN 2"/>
    <property type="match status" value="1"/>
</dbReference>
<dbReference type="InterPro" id="IPR001279">
    <property type="entry name" value="Metallo-B-lactamas"/>
</dbReference>
<dbReference type="Proteomes" id="UP001241603">
    <property type="component" value="Unassembled WGS sequence"/>
</dbReference>
<feature type="domain" description="Metallo-beta-lactamase" evidence="1">
    <location>
        <begin position="32"/>
        <end position="102"/>
    </location>
</feature>
<sequence length="509" mass="54466">MAKKATPAKVGKAPSIGGVVTVRHYCQGIGDSHLLRFPKAGGGDFWMLIDCGVHSSVSGGSAKMAKVVADIAAVTKARLDVVVVTHEHTDHVSAFLTAADAFKGFSVGEVWMAWTEDPLDAQANELDKFKQQALAALQSSSQRLGAAGPLNPHLAGLHAGLDALLGFNFGVKGERVRASRDAAAALAKGHVRYFEPGDPPIELTDVPGLRIYVLGPPRDPALLGLTERASEMYAMGAGPGWPLERALSSAFAATDPAGSKTFDYAAPFDPNVGSDLARLAASPVSPPDDIAPEIADFARERYFGPLSVETAPARGRRKAKAPDPEARDQSWRRIDMDWLGVSADLAMQLDDRTNNTSLVLAFEFTDTKRVLLFAADAQIGNWLSWLDTKWQVDGAVVTGPDLLGRTVYYKVGHHGSQNATARAKGLELMTSPDLSAFIPTNQKDAANVHWGAMPYDKILTALKERCAGRVVRADDVWVADPDGQPNFSPSGSIRTIRHGAGLWVEFDLA</sequence>
<evidence type="ECO:0000313" key="2">
    <source>
        <dbReference type="EMBL" id="MDQ0438831.1"/>
    </source>
</evidence>
<dbReference type="Pfam" id="PF00753">
    <property type="entry name" value="Lactamase_B"/>
    <property type="match status" value="1"/>
</dbReference>
<organism evidence="2 3">
    <name type="scientific">Kaistia dalseonensis</name>
    <dbReference type="NCBI Taxonomy" id="410840"/>
    <lineage>
        <taxon>Bacteria</taxon>
        <taxon>Pseudomonadati</taxon>
        <taxon>Pseudomonadota</taxon>
        <taxon>Alphaproteobacteria</taxon>
        <taxon>Hyphomicrobiales</taxon>
        <taxon>Kaistiaceae</taxon>
        <taxon>Kaistia</taxon>
    </lineage>
</organism>
<name>A0ABU0H930_9HYPH</name>
<dbReference type="SUPFAM" id="SSF56281">
    <property type="entry name" value="Metallo-hydrolase/oxidoreductase"/>
    <property type="match status" value="1"/>
</dbReference>
<dbReference type="InterPro" id="IPR052159">
    <property type="entry name" value="Competence_DNA_uptake"/>
</dbReference>
<keyword evidence="3" id="KW-1185">Reference proteome</keyword>